<feature type="transmembrane region" description="Helical" evidence="1">
    <location>
        <begin position="121"/>
        <end position="141"/>
    </location>
</feature>
<name>A0A9Q5HS17_SANBA</name>
<dbReference type="AlphaFoldDB" id="A0A9Q5HS17"/>
<evidence type="ECO:0000256" key="1">
    <source>
        <dbReference type="SAM" id="Phobius"/>
    </source>
</evidence>
<keyword evidence="1" id="KW-1133">Transmembrane helix</keyword>
<organism evidence="3 4">
    <name type="scientific">Sanghuangporus baumii</name>
    <name type="common">Phellinus baumii</name>
    <dbReference type="NCBI Taxonomy" id="108892"/>
    <lineage>
        <taxon>Eukaryota</taxon>
        <taxon>Fungi</taxon>
        <taxon>Dikarya</taxon>
        <taxon>Basidiomycota</taxon>
        <taxon>Agaricomycotina</taxon>
        <taxon>Agaricomycetes</taxon>
        <taxon>Hymenochaetales</taxon>
        <taxon>Hymenochaetaceae</taxon>
        <taxon>Sanghuangporus</taxon>
    </lineage>
</organism>
<gene>
    <name evidence="3" type="ORF">A7U60_g7907</name>
</gene>
<accession>A0A9Q5HS17</accession>
<feature type="transmembrane region" description="Helical" evidence="1">
    <location>
        <begin position="171"/>
        <end position="189"/>
    </location>
</feature>
<reference evidence="3" key="1">
    <citation type="submission" date="2016-06" db="EMBL/GenBank/DDBJ databases">
        <title>Draft Genome sequence of the fungus Inonotus baumii.</title>
        <authorList>
            <person name="Zhu H."/>
            <person name="Lin W."/>
        </authorList>
    </citation>
    <scope>NUCLEOTIDE SEQUENCE</scope>
    <source>
        <strain evidence="3">821</strain>
    </source>
</reference>
<evidence type="ECO:0000259" key="2">
    <source>
        <dbReference type="Pfam" id="PF20151"/>
    </source>
</evidence>
<evidence type="ECO:0000313" key="4">
    <source>
        <dbReference type="Proteomes" id="UP000757232"/>
    </source>
</evidence>
<dbReference type="OrthoDB" id="3349377at2759"/>
<dbReference type="EMBL" id="LNZH02000212">
    <property type="protein sequence ID" value="OCB84953.1"/>
    <property type="molecule type" value="Genomic_DNA"/>
</dbReference>
<sequence>MSYYQTLHVLSDTSSDFAAVVKTAEIELCAKVALASLLFYYTITTTDKEIKYFWHTPSRHVSIVFFLNRHVGLVSIFISIQRTSITWIHSIADWATVLAIDYILLIRVLALLNQDIRLRSVLSILLALEASLRLAFMIVAVRAEIEEQKHLPEITACVEQSKCSQRTLETAYWIAPATFQIILLILVLYKSVDYWRSSKGFKGFHLVEVLVRDQVIYFMVTCVEWNNGGARKFEPFVPAWKYAIDQS</sequence>
<dbReference type="InterPro" id="IPR045340">
    <property type="entry name" value="DUF6533"/>
</dbReference>
<comment type="caution">
    <text evidence="3">The sequence shown here is derived from an EMBL/GenBank/DDBJ whole genome shotgun (WGS) entry which is preliminary data.</text>
</comment>
<feature type="domain" description="DUF6533" evidence="2">
    <location>
        <begin position="29"/>
        <end position="74"/>
    </location>
</feature>
<evidence type="ECO:0000313" key="3">
    <source>
        <dbReference type="EMBL" id="OCB84953.1"/>
    </source>
</evidence>
<dbReference type="Proteomes" id="UP000757232">
    <property type="component" value="Unassembled WGS sequence"/>
</dbReference>
<feature type="transmembrane region" description="Helical" evidence="1">
    <location>
        <begin position="61"/>
        <end position="80"/>
    </location>
</feature>
<proteinExistence type="predicted"/>
<dbReference type="Pfam" id="PF20151">
    <property type="entry name" value="DUF6533"/>
    <property type="match status" value="1"/>
</dbReference>
<keyword evidence="1" id="KW-0812">Transmembrane</keyword>
<feature type="transmembrane region" description="Helical" evidence="1">
    <location>
        <begin position="86"/>
        <end position="109"/>
    </location>
</feature>
<protein>
    <recommendedName>
        <fullName evidence="2">DUF6533 domain-containing protein</fullName>
    </recommendedName>
</protein>
<keyword evidence="4" id="KW-1185">Reference proteome</keyword>
<keyword evidence="1" id="KW-0472">Membrane</keyword>